<dbReference type="GO" id="GO:0003857">
    <property type="term" value="F:(3S)-3-hydroxyacyl-CoA dehydrogenase (NAD+) activity"/>
    <property type="evidence" value="ECO:0007669"/>
    <property type="project" value="UniProtKB-EC"/>
</dbReference>
<evidence type="ECO:0000313" key="18">
    <source>
        <dbReference type="EMBL" id="SMD11635.1"/>
    </source>
</evidence>
<evidence type="ECO:0000256" key="13">
    <source>
        <dbReference type="ARBA" id="ARBA00023268"/>
    </source>
</evidence>
<keyword evidence="12" id="KW-0456">Lyase</keyword>
<evidence type="ECO:0000256" key="14">
    <source>
        <dbReference type="ARBA" id="ARBA00049556"/>
    </source>
</evidence>
<protein>
    <submittedName>
        <fullName evidence="18">3-hydroxyacyl-CoA dehydrogenase</fullName>
    </submittedName>
</protein>
<comment type="subcellular location">
    <subcellularLocation>
        <location evidence="1">Peroxisome</location>
    </subcellularLocation>
</comment>
<evidence type="ECO:0000256" key="11">
    <source>
        <dbReference type="ARBA" id="ARBA00023235"/>
    </source>
</evidence>
<dbReference type="GO" id="GO:0006635">
    <property type="term" value="P:fatty acid beta-oxidation"/>
    <property type="evidence" value="ECO:0007669"/>
    <property type="project" value="UniProtKB-UniPathway"/>
</dbReference>
<keyword evidence="8" id="KW-0520">NAD</keyword>
<dbReference type="Pfam" id="PF00725">
    <property type="entry name" value="3HCDH"/>
    <property type="match status" value="1"/>
</dbReference>
<feature type="domain" description="3-hydroxyacyl-CoA dehydrogenase C-terminal" evidence="16">
    <location>
        <begin position="458"/>
        <end position="539"/>
    </location>
</feature>
<evidence type="ECO:0000256" key="9">
    <source>
        <dbReference type="ARBA" id="ARBA00023098"/>
    </source>
</evidence>
<comment type="pathway">
    <text evidence="2">Lipid metabolism; fatty acid beta-oxidation.</text>
</comment>
<dbReference type="SUPFAM" id="SSF51735">
    <property type="entry name" value="NAD(P)-binding Rossmann-fold domains"/>
    <property type="match status" value="1"/>
</dbReference>
<sequence>MAEVVQCSVHEGVAVVSINHPPVNALAWQVRDSLLTALECAEMDSEVRAILIAGAGKTFPAGADIAEFDMPRKEPWLPQICTQIEMCRKPVVAELHGTVLGGGFELALACHYRIGLRSTRVGLPEVKLGLIPGAGGTQRTPRLVGAKVALDMILSGRMLPLDQAPYRIFADRLVVEPEDLRAAALEFCHEAVSKGPRPSCERREGFADPVATQLELTKRAADEADGPENARREAVAAVEAAFLLPFDAGCAFEEAAFADLVASDQSKALRHAFFAERRAAKVAQSVDPHPSQIKTLAILGGGMLASQLAVAALNAGLAVRWGIADSDRRIAAWTDVEDSLEDAVSAGDLTKQVANDALKRLICGTMPDMIKNADFVIRAAEGLQRSDMAEDVVCAIAVAENVDQIGLRFARPAHLSRLVEVIEGPRARPDQLESAIALVKRLGKQPVHVRSSGETIGGRMMAALHRAADALVDLGASPYDIDDALTKWGLELPPFLQRDATGLRIVGRVERREGGMNWSAVLAQAGRTGRASRQGFYSYLGDAATPVHDDKALTLFDKHRADTNGVKKTDIVPLILGAMVNEGARLVDEHVAACASDIDVVMMTGHQFPRWRGGPMKAAELHGLFRVARTMQGANHPDKALWVPHPRLAALVRNGEGIEALTN</sequence>
<keyword evidence="7" id="KW-0560">Oxidoreductase</keyword>
<evidence type="ECO:0000256" key="15">
    <source>
        <dbReference type="RuleBase" id="RU003707"/>
    </source>
</evidence>
<dbReference type="PROSITE" id="PS00166">
    <property type="entry name" value="ENOYL_COA_HYDRATASE"/>
    <property type="match status" value="1"/>
</dbReference>
<feature type="domain" description="3-hydroxyacyl-CoA dehydrogenase NAD binding" evidence="17">
    <location>
        <begin position="400"/>
        <end position="450"/>
    </location>
</feature>
<evidence type="ECO:0000256" key="1">
    <source>
        <dbReference type="ARBA" id="ARBA00004275"/>
    </source>
</evidence>
<evidence type="ECO:0000313" key="19">
    <source>
        <dbReference type="Proteomes" id="UP000192330"/>
    </source>
</evidence>
<keyword evidence="11" id="KW-0413">Isomerase</keyword>
<keyword evidence="5" id="KW-0276">Fatty acid metabolism</keyword>
<evidence type="ECO:0000259" key="17">
    <source>
        <dbReference type="Pfam" id="PF02737"/>
    </source>
</evidence>
<keyword evidence="9" id="KW-0443">Lipid metabolism</keyword>
<dbReference type="SUPFAM" id="SSF48179">
    <property type="entry name" value="6-phosphogluconate dehydrogenase C-terminal domain-like"/>
    <property type="match status" value="2"/>
</dbReference>
<evidence type="ECO:0000256" key="12">
    <source>
        <dbReference type="ARBA" id="ARBA00023239"/>
    </source>
</evidence>
<dbReference type="Pfam" id="PF00378">
    <property type="entry name" value="ECH_1"/>
    <property type="match status" value="1"/>
</dbReference>
<dbReference type="EMBL" id="FWYD01000036">
    <property type="protein sequence ID" value="SMD11635.1"/>
    <property type="molecule type" value="Genomic_DNA"/>
</dbReference>
<dbReference type="Gene3D" id="1.10.1040.50">
    <property type="match status" value="1"/>
</dbReference>
<dbReference type="InterPro" id="IPR036291">
    <property type="entry name" value="NAD(P)-bd_dom_sf"/>
</dbReference>
<comment type="catalytic activity">
    <reaction evidence="14">
        <text>a (3S)-3-hydroxyacyl-CoA + NAD(+) = a 3-oxoacyl-CoA + NADH + H(+)</text>
        <dbReference type="Rhea" id="RHEA:22432"/>
        <dbReference type="ChEBI" id="CHEBI:15378"/>
        <dbReference type="ChEBI" id="CHEBI:57318"/>
        <dbReference type="ChEBI" id="CHEBI:57540"/>
        <dbReference type="ChEBI" id="CHEBI:57945"/>
        <dbReference type="ChEBI" id="CHEBI:90726"/>
        <dbReference type="EC" id="1.1.1.35"/>
    </reaction>
</comment>
<dbReference type="InterPro" id="IPR006108">
    <property type="entry name" value="3HC_DH_C"/>
</dbReference>
<dbReference type="GO" id="GO:0070403">
    <property type="term" value="F:NAD+ binding"/>
    <property type="evidence" value="ECO:0007669"/>
    <property type="project" value="InterPro"/>
</dbReference>
<dbReference type="SUPFAM" id="SSF52096">
    <property type="entry name" value="ClpP/crotonase"/>
    <property type="match status" value="1"/>
</dbReference>
<dbReference type="Gene3D" id="3.90.226.10">
    <property type="entry name" value="2-enoyl-CoA Hydratase, Chain A, domain 1"/>
    <property type="match status" value="1"/>
</dbReference>
<proteinExistence type="inferred from homology"/>
<dbReference type="InterPro" id="IPR008927">
    <property type="entry name" value="6-PGluconate_DH-like_C_sf"/>
</dbReference>
<evidence type="ECO:0000256" key="5">
    <source>
        <dbReference type="ARBA" id="ARBA00022832"/>
    </source>
</evidence>
<feature type="domain" description="3-hydroxyacyl-CoA dehydrogenase NAD binding" evidence="17">
    <location>
        <begin position="296"/>
        <end position="379"/>
    </location>
</feature>
<dbReference type="GO" id="GO:0004300">
    <property type="term" value="F:enoyl-CoA hydratase activity"/>
    <property type="evidence" value="ECO:0007669"/>
    <property type="project" value="UniProtKB-ARBA"/>
</dbReference>
<dbReference type="STRING" id="1387277.SAMN06295998_1363"/>
<gene>
    <name evidence="18" type="ORF">SAMN06295998_1363</name>
</gene>
<keyword evidence="13" id="KW-0511">Multifunctional enzyme</keyword>
<comment type="subunit">
    <text evidence="4">Monomer.</text>
</comment>
<dbReference type="GO" id="GO:0016853">
    <property type="term" value="F:isomerase activity"/>
    <property type="evidence" value="ECO:0007669"/>
    <property type="project" value="UniProtKB-KW"/>
</dbReference>
<dbReference type="PANTHER" id="PTHR23309">
    <property type="entry name" value="3-HYDROXYACYL-COA DEHYROGENASE"/>
    <property type="match status" value="1"/>
</dbReference>
<evidence type="ECO:0000256" key="7">
    <source>
        <dbReference type="ARBA" id="ARBA00023002"/>
    </source>
</evidence>
<keyword evidence="10" id="KW-0576">Peroxisome</keyword>
<dbReference type="AlphaFoldDB" id="A0A1W2EPP2"/>
<dbReference type="Proteomes" id="UP000192330">
    <property type="component" value="Unassembled WGS sequence"/>
</dbReference>
<dbReference type="Gene3D" id="3.40.50.720">
    <property type="entry name" value="NAD(P)-binding Rossmann-like Domain"/>
    <property type="match status" value="2"/>
</dbReference>
<reference evidence="18 19" key="1">
    <citation type="submission" date="2017-04" db="EMBL/GenBank/DDBJ databases">
        <authorList>
            <person name="Afonso C.L."/>
            <person name="Miller P.J."/>
            <person name="Scott M.A."/>
            <person name="Spackman E."/>
            <person name="Goraichik I."/>
            <person name="Dimitrov K.M."/>
            <person name="Suarez D.L."/>
            <person name="Swayne D.E."/>
        </authorList>
    </citation>
    <scope>NUCLEOTIDE SEQUENCE [LARGE SCALE GENOMIC DNA]</scope>
    <source>
        <strain evidence="18 19">CGMCC 1.12644</strain>
    </source>
</reference>
<name>A0A1W2EPP2_9RHOB</name>
<evidence type="ECO:0000256" key="2">
    <source>
        <dbReference type="ARBA" id="ARBA00005005"/>
    </source>
</evidence>
<dbReference type="Pfam" id="PF02737">
    <property type="entry name" value="3HCDH_N"/>
    <property type="match status" value="2"/>
</dbReference>
<dbReference type="PANTHER" id="PTHR23309:SF49">
    <property type="entry name" value="PEROXISOMAL BIFUNCTIONAL ENZYME"/>
    <property type="match status" value="1"/>
</dbReference>
<dbReference type="InterPro" id="IPR006176">
    <property type="entry name" value="3-OHacyl-CoA_DH_NAD-bd"/>
</dbReference>
<evidence type="ECO:0000256" key="4">
    <source>
        <dbReference type="ARBA" id="ARBA00011245"/>
    </source>
</evidence>
<keyword evidence="6" id="KW-0442">Lipid degradation</keyword>
<evidence type="ECO:0000259" key="16">
    <source>
        <dbReference type="Pfam" id="PF00725"/>
    </source>
</evidence>
<accession>A0A1W2EPP2</accession>
<dbReference type="UniPathway" id="UPA00659"/>
<dbReference type="RefSeq" id="WP_179141564.1">
    <property type="nucleotide sequence ID" value="NZ_FWYD01000036.1"/>
</dbReference>
<dbReference type="InterPro" id="IPR029045">
    <property type="entry name" value="ClpP/crotonase-like_dom_sf"/>
</dbReference>
<evidence type="ECO:0000256" key="3">
    <source>
        <dbReference type="ARBA" id="ARBA00008750"/>
    </source>
</evidence>
<dbReference type="InterPro" id="IPR001753">
    <property type="entry name" value="Enoyl-CoA_hydra/iso"/>
</dbReference>
<keyword evidence="19" id="KW-1185">Reference proteome</keyword>
<evidence type="ECO:0000256" key="8">
    <source>
        <dbReference type="ARBA" id="ARBA00023027"/>
    </source>
</evidence>
<organism evidence="18 19">
    <name type="scientific">Primorskyibacter flagellatus</name>
    <dbReference type="NCBI Taxonomy" id="1387277"/>
    <lineage>
        <taxon>Bacteria</taxon>
        <taxon>Pseudomonadati</taxon>
        <taxon>Pseudomonadota</taxon>
        <taxon>Alphaproteobacteria</taxon>
        <taxon>Rhodobacterales</taxon>
        <taxon>Roseobacteraceae</taxon>
        <taxon>Primorskyibacter</taxon>
    </lineage>
</organism>
<comment type="similarity">
    <text evidence="3">In the N-terminal section; belongs to the enoyl-CoA hydratase/isomerase family.</text>
</comment>
<comment type="similarity">
    <text evidence="15">Belongs to the enoyl-CoA hydratase/isomerase family.</text>
</comment>
<dbReference type="InterPro" id="IPR018376">
    <property type="entry name" value="Enoyl-CoA_hyd/isom_CS"/>
</dbReference>
<evidence type="ECO:0000256" key="10">
    <source>
        <dbReference type="ARBA" id="ARBA00023140"/>
    </source>
</evidence>
<dbReference type="CDD" id="cd06558">
    <property type="entry name" value="crotonase-like"/>
    <property type="match status" value="1"/>
</dbReference>
<evidence type="ECO:0000256" key="6">
    <source>
        <dbReference type="ARBA" id="ARBA00022963"/>
    </source>
</evidence>